<evidence type="ECO:0000256" key="5">
    <source>
        <dbReference type="SAM" id="MobiDB-lite"/>
    </source>
</evidence>
<keyword evidence="7" id="KW-1185">Reference proteome</keyword>
<organism evidence="6 7">
    <name type="scientific">Heracleum sosnowskyi</name>
    <dbReference type="NCBI Taxonomy" id="360622"/>
    <lineage>
        <taxon>Eukaryota</taxon>
        <taxon>Viridiplantae</taxon>
        <taxon>Streptophyta</taxon>
        <taxon>Embryophyta</taxon>
        <taxon>Tracheophyta</taxon>
        <taxon>Spermatophyta</taxon>
        <taxon>Magnoliopsida</taxon>
        <taxon>eudicotyledons</taxon>
        <taxon>Gunneridae</taxon>
        <taxon>Pentapetalae</taxon>
        <taxon>asterids</taxon>
        <taxon>campanulids</taxon>
        <taxon>Apiales</taxon>
        <taxon>Apiaceae</taxon>
        <taxon>Apioideae</taxon>
        <taxon>apioid superclade</taxon>
        <taxon>Tordylieae</taxon>
        <taxon>Tordyliinae</taxon>
        <taxon>Heracleum</taxon>
    </lineage>
</organism>
<comment type="subcellular location">
    <subcellularLocation>
        <location evidence="1">Nucleus</location>
    </subcellularLocation>
</comment>
<dbReference type="GO" id="GO:0000118">
    <property type="term" value="C:histone deacetylase complex"/>
    <property type="evidence" value="ECO:0007669"/>
    <property type="project" value="TreeGrafter"/>
</dbReference>
<comment type="caution">
    <text evidence="6">The sequence shown here is derived from an EMBL/GenBank/DDBJ whole genome shotgun (WGS) entry which is preliminary data.</text>
</comment>
<evidence type="ECO:0000313" key="6">
    <source>
        <dbReference type="EMBL" id="KAK1405780.1"/>
    </source>
</evidence>
<dbReference type="GO" id="GO:0003714">
    <property type="term" value="F:transcription corepressor activity"/>
    <property type="evidence" value="ECO:0007669"/>
    <property type="project" value="InterPro"/>
</dbReference>
<keyword evidence="3" id="KW-0677">Repeat</keyword>
<feature type="compositionally biased region" description="Basic and acidic residues" evidence="5">
    <location>
        <begin position="70"/>
        <end position="127"/>
    </location>
</feature>
<dbReference type="AlphaFoldDB" id="A0AAD8N8J4"/>
<proteinExistence type="predicted"/>
<dbReference type="EMBL" id="JAUIZM010000001">
    <property type="protein sequence ID" value="KAK1405780.1"/>
    <property type="molecule type" value="Genomic_DNA"/>
</dbReference>
<dbReference type="Proteomes" id="UP001237642">
    <property type="component" value="Unassembled WGS sequence"/>
</dbReference>
<keyword evidence="4" id="KW-0539">Nucleus</keyword>
<evidence type="ECO:0000256" key="1">
    <source>
        <dbReference type="ARBA" id="ARBA00004123"/>
    </source>
</evidence>
<accession>A0AAD8N8J4</accession>
<reference evidence="6" key="1">
    <citation type="submission" date="2023-02" db="EMBL/GenBank/DDBJ databases">
        <title>Genome of toxic invasive species Heracleum sosnowskyi carries increased number of genes despite the absence of recent whole-genome duplications.</title>
        <authorList>
            <person name="Schelkunov M."/>
            <person name="Shtratnikova V."/>
            <person name="Makarenko M."/>
            <person name="Klepikova A."/>
            <person name="Omelchenko D."/>
            <person name="Novikova G."/>
            <person name="Obukhova E."/>
            <person name="Bogdanov V."/>
            <person name="Penin A."/>
            <person name="Logacheva M."/>
        </authorList>
    </citation>
    <scope>NUCLEOTIDE SEQUENCE</scope>
    <source>
        <strain evidence="6">Hsosn_3</strain>
        <tissue evidence="6">Leaf</tissue>
    </source>
</reference>
<dbReference type="GO" id="GO:0006357">
    <property type="term" value="P:regulation of transcription by RNA polymerase II"/>
    <property type="evidence" value="ECO:0007669"/>
    <property type="project" value="TreeGrafter"/>
</dbReference>
<reference evidence="6" key="2">
    <citation type="submission" date="2023-05" db="EMBL/GenBank/DDBJ databases">
        <authorList>
            <person name="Schelkunov M.I."/>
        </authorList>
    </citation>
    <scope>NUCLEOTIDE SEQUENCE</scope>
    <source>
        <strain evidence="6">Hsosn_3</strain>
        <tissue evidence="6">Leaf</tissue>
    </source>
</reference>
<evidence type="ECO:0000256" key="2">
    <source>
        <dbReference type="ARBA" id="ARBA00022574"/>
    </source>
</evidence>
<name>A0AAD8N8J4_9APIA</name>
<dbReference type="PANTHER" id="PTHR22846:SF2">
    <property type="entry name" value="F-BOX-LIKE_WD REPEAT-CONTAINING PROTEIN EBI"/>
    <property type="match status" value="1"/>
</dbReference>
<sequence length="152" mass="17768">MVPPGGLVTFVQKGIQYLELEANVTCNDADIDEDFSFIQPLDLITKDVYELQKIIKEKKESLQKKRRREKEKGNDVSQSELDREHAREREKEHEREHARERERTRKREGARDGDKIKIENKENKAEPMDIEPVEISSKSTAMPCIIPNSDYD</sequence>
<keyword evidence="2" id="KW-0853">WD repeat</keyword>
<dbReference type="Gene3D" id="1.20.960.30">
    <property type="match status" value="1"/>
</dbReference>
<evidence type="ECO:0000313" key="7">
    <source>
        <dbReference type="Proteomes" id="UP001237642"/>
    </source>
</evidence>
<dbReference type="InterPro" id="IPR045183">
    <property type="entry name" value="Ebi-like"/>
</dbReference>
<evidence type="ECO:0000256" key="4">
    <source>
        <dbReference type="ARBA" id="ARBA00023242"/>
    </source>
</evidence>
<protein>
    <submittedName>
        <fullName evidence="6">F-box-like/WD repeat-containing protein TBL1XR1</fullName>
    </submittedName>
</protein>
<feature type="region of interest" description="Disordered" evidence="5">
    <location>
        <begin position="60"/>
        <end position="152"/>
    </location>
</feature>
<gene>
    <name evidence="6" type="ORF">POM88_005385</name>
</gene>
<dbReference type="PANTHER" id="PTHR22846">
    <property type="entry name" value="WD40 REPEAT PROTEIN"/>
    <property type="match status" value="1"/>
</dbReference>
<evidence type="ECO:0000256" key="3">
    <source>
        <dbReference type="ARBA" id="ARBA00022737"/>
    </source>
</evidence>